<comment type="caution">
    <text evidence="2">The sequence shown here is derived from an EMBL/GenBank/DDBJ whole genome shotgun (WGS) entry which is preliminary data.</text>
</comment>
<reference evidence="2 3" key="1">
    <citation type="submission" date="2024-02" db="EMBL/GenBank/DDBJ databases">
        <authorList>
            <person name="Chen Y."/>
            <person name="Shah S."/>
            <person name="Dougan E. K."/>
            <person name="Thang M."/>
            <person name="Chan C."/>
        </authorList>
    </citation>
    <scope>NUCLEOTIDE SEQUENCE [LARGE SCALE GENOMIC DNA]</scope>
</reference>
<protein>
    <submittedName>
        <fullName evidence="2">Triple specificity protein phosphatase PtpB (MPtpB) (Phosphoinositide phosphatase) (Protein-serine/threonine phosphatase) (Protein-tyrosine phosphatase B) (TSP PTP)</fullName>
    </submittedName>
</protein>
<keyword evidence="3" id="KW-1185">Reference proteome</keyword>
<accession>A0ABP0QDF8</accession>
<dbReference type="Proteomes" id="UP001642464">
    <property type="component" value="Unassembled WGS sequence"/>
</dbReference>
<dbReference type="PANTHER" id="PTHR31126">
    <property type="entry name" value="TYROSINE-PROTEIN PHOSPHATASE"/>
    <property type="match status" value="1"/>
</dbReference>
<feature type="region of interest" description="Disordered" evidence="1">
    <location>
        <begin position="175"/>
        <end position="202"/>
    </location>
</feature>
<name>A0ABP0QDF8_9DINO</name>
<evidence type="ECO:0000256" key="1">
    <source>
        <dbReference type="SAM" id="MobiDB-lite"/>
    </source>
</evidence>
<dbReference type="InterPro" id="IPR026893">
    <property type="entry name" value="Tyr/Ser_Pase_IphP-type"/>
</dbReference>
<dbReference type="Pfam" id="PF13350">
    <property type="entry name" value="Y_phosphatase3"/>
    <property type="match status" value="1"/>
</dbReference>
<dbReference type="SUPFAM" id="SSF52799">
    <property type="entry name" value="(Phosphotyrosine protein) phosphatases II"/>
    <property type="match status" value="1"/>
</dbReference>
<sequence length="448" mass="49891">MTAPPPAAWRVISENGALVREEADLKSRELGRVTTGAVLLQEAPVSLSSRLRFRLLRGTGPRAGFVSVKIKGKALLEECELETPTTHLPRVTMEVEMPGDGFTAWFPFRRVANFRDLADSTCGSPPPKRPLRRGRLFRSGHFAAAQPEDLAYLETFGLRTYVDLRDGLDLEGADAPIYERFPPSPRAQRDGAAADRSPGQPRRVWCPFSKDLKLRPWTNEEKANLVPEWDRKAWHSWWYQRLIRMNMEKKVDLNTASNLCALNRAILFVNADEVLKAMKVLTEEQNYPVVFGCVAGKDRTGLLACLILSALGLDQEAILTDYLKTNQASEHINACAQVGMALWWKQVEQEDPRRFKMMQKSGQVHPLQYDASWPGLRPGAAMDGDAASGAATASEHGAAVFPQTMAYTLEMLEEEGGALAYLDSIGFGAQDVAKLRELLLEPSEQPER</sequence>
<dbReference type="InterPro" id="IPR029021">
    <property type="entry name" value="Prot-tyrosine_phosphatase-like"/>
</dbReference>
<dbReference type="PANTHER" id="PTHR31126:SF1">
    <property type="entry name" value="TYROSINE SPECIFIC PROTEIN PHOSPHATASES DOMAIN-CONTAINING PROTEIN"/>
    <property type="match status" value="1"/>
</dbReference>
<evidence type="ECO:0000313" key="2">
    <source>
        <dbReference type="EMBL" id="CAK9085999.1"/>
    </source>
</evidence>
<dbReference type="EMBL" id="CAXAMM010039374">
    <property type="protein sequence ID" value="CAK9085999.1"/>
    <property type="molecule type" value="Genomic_DNA"/>
</dbReference>
<dbReference type="Gene3D" id="3.90.190.10">
    <property type="entry name" value="Protein tyrosine phosphatase superfamily"/>
    <property type="match status" value="1"/>
</dbReference>
<evidence type="ECO:0000313" key="3">
    <source>
        <dbReference type="Proteomes" id="UP001642464"/>
    </source>
</evidence>
<gene>
    <name evidence="2" type="ORF">SCF082_LOCUS40702</name>
</gene>
<proteinExistence type="predicted"/>
<organism evidence="2 3">
    <name type="scientific">Durusdinium trenchii</name>
    <dbReference type="NCBI Taxonomy" id="1381693"/>
    <lineage>
        <taxon>Eukaryota</taxon>
        <taxon>Sar</taxon>
        <taxon>Alveolata</taxon>
        <taxon>Dinophyceae</taxon>
        <taxon>Suessiales</taxon>
        <taxon>Symbiodiniaceae</taxon>
        <taxon>Durusdinium</taxon>
    </lineage>
</organism>